<evidence type="ECO:0000259" key="8">
    <source>
        <dbReference type="Pfam" id="PF26037"/>
    </source>
</evidence>
<keyword evidence="5" id="KW-0175">Coiled coil</keyword>
<dbReference type="HOGENOM" id="CLU_015030_1_1_1"/>
<reference evidence="10" key="1">
    <citation type="submission" date="2011-12" db="EMBL/GenBank/DDBJ databases">
        <title>The Draft Genome of Lepisosteus oculatus.</title>
        <authorList>
            <consortium name="The Broad Institute Genome Assembly &amp; Analysis Group"/>
            <consortium name="Computational R&amp;D Group"/>
            <consortium name="and Sequencing Platform"/>
            <person name="Di Palma F."/>
            <person name="Alfoldi J."/>
            <person name="Johnson J."/>
            <person name="Berlin A."/>
            <person name="Gnerre S."/>
            <person name="Jaffe D."/>
            <person name="MacCallum I."/>
            <person name="Young S."/>
            <person name="Walker B.J."/>
            <person name="Lander E.S."/>
            <person name="Lindblad-Toh K."/>
        </authorList>
    </citation>
    <scope>NUCLEOTIDE SEQUENCE [LARGE SCALE GENOMIC DNA]</scope>
</reference>
<dbReference type="Ensembl" id="ENSLOCT00000009550.1">
    <property type="protein sequence ID" value="ENSLOCP00000009539.1"/>
    <property type="gene ID" value="ENSLOCG00000007858.1"/>
</dbReference>
<sequence length="785" mass="89171">MLEHLADFQTQLTAVMEGVIRTAVGEVSDLLQNKRSDFELEDRLHSLTDILVKSSVFQITELVQDRVARLQSEIGRVKQETETLRLRLRSREKESCGGLGAPVCPEITGGDPGGAEAAVQKVCERVLPAFATPVLFSGPQEFRVAKLFLGSCFGAICGAVLYFGLLHKISIHEEHRIPVFCTLIGLCSLGCALSSYVRCSFLLIVPSTLGSRGRSYLMVFLLAGLFHGPISNIHHNVQDIALSLGCNMELQMNHSRVMWRVLMEPFKKVVQDIAGQKDKFEQEAQAVRRRFQEVREQVLGEYGYSALPREPTLRGHSTQDMFAAKTMLRCDSVVEEGISRCRLWFHGKWEECMRTIAVPLLNHLLCLPMTFSFLCDIMRVMTPWCRERIPVEGNFGQTYDKLNASIESLGDGFSTTVVFRKTEQQTLLGTAFSQAQIREELRQTFLEKKLVMEQLVDFIQLLLSCTFVFILLSAYGYTRNYLRDVRFDNVYVTTYFRQIDARRRQLGKRHLLPLKKAEKPDFIFPWSPCAHSCELRILVLGLLQVIPLCLFIGTLLAVDWLLYRIFTIIRSHSYTQYSFTSSHHIEITIGGQSMMATLLRKTIGAFNISSSMDMRTSNTHCLPQPRALSQSAYLWSTLPLLLMVLLCWVQIYSNRLRRVIAAFFFPKREKQRVLFLYNEQLRRRMSYVQTQRQRLIRQARAGQAAGRVSAVLSSLCGRLGCQRRGCCVCGEPQREGGVVCPLQSCGAVYCLQCWRDLGQFCFACTALSQHMSGESNSDAETRYAE</sequence>
<keyword evidence="2 6" id="KW-0812">Transmembrane</keyword>
<feature type="domain" description="E3 ubiquitin-protein ligase DCST1-like C-terminal" evidence="8">
    <location>
        <begin position="726"/>
        <end position="765"/>
    </location>
</feature>
<dbReference type="GO" id="GO:0016020">
    <property type="term" value="C:membrane"/>
    <property type="evidence" value="ECO:0007669"/>
    <property type="project" value="UniProtKB-SubCell"/>
</dbReference>
<dbReference type="Proteomes" id="UP000018468">
    <property type="component" value="Linkage group LG4"/>
</dbReference>
<dbReference type="AlphaFoldDB" id="W5MMD0"/>
<evidence type="ECO:0000256" key="2">
    <source>
        <dbReference type="ARBA" id="ARBA00022692"/>
    </source>
</evidence>
<reference evidence="9" key="2">
    <citation type="submission" date="2025-08" db="UniProtKB">
        <authorList>
            <consortium name="Ensembl"/>
        </authorList>
    </citation>
    <scope>IDENTIFICATION</scope>
</reference>
<feature type="domain" description="Dendritic cell-specific transmembrane protein-like" evidence="7">
    <location>
        <begin position="487"/>
        <end position="677"/>
    </location>
</feature>
<dbReference type="EMBL" id="AHAT01032587">
    <property type="status" value="NOT_ANNOTATED_CDS"/>
    <property type="molecule type" value="Genomic_DNA"/>
</dbReference>
<feature type="transmembrane region" description="Helical" evidence="6">
    <location>
        <begin position="177"/>
        <end position="196"/>
    </location>
</feature>
<name>W5MMD0_LEPOC</name>
<evidence type="ECO:0000313" key="10">
    <source>
        <dbReference type="Proteomes" id="UP000018468"/>
    </source>
</evidence>
<proteinExistence type="predicted"/>
<dbReference type="PANTHER" id="PTHR21041:SF17">
    <property type="entry name" value="E3 UBIQUITIN-PROTEIN LIGASE DCST1"/>
    <property type="match status" value="1"/>
</dbReference>
<evidence type="ECO:0000256" key="1">
    <source>
        <dbReference type="ARBA" id="ARBA00004141"/>
    </source>
</evidence>
<dbReference type="STRING" id="7918.ENSLOCP00000009539"/>
<evidence type="ECO:0000259" key="7">
    <source>
        <dbReference type="Pfam" id="PF07782"/>
    </source>
</evidence>
<feature type="transmembrane region" description="Helical" evidence="6">
    <location>
        <begin position="147"/>
        <end position="165"/>
    </location>
</feature>
<dbReference type="Bgee" id="ENSLOCG00000007858">
    <property type="expression patterns" value="Expressed in testis and 4 other cell types or tissues"/>
</dbReference>
<accession>W5MMD0</accession>
<dbReference type="OMA" id="EHEVRFN"/>
<dbReference type="InterPro" id="IPR051856">
    <property type="entry name" value="CSR-E3_Ligase_Protein"/>
</dbReference>
<feature type="transmembrane region" description="Helical" evidence="6">
    <location>
        <begin position="458"/>
        <end position="477"/>
    </location>
</feature>
<keyword evidence="4 6" id="KW-0472">Membrane</keyword>
<dbReference type="Pfam" id="PF26037">
    <property type="entry name" value="zf-RING_DCST1_C"/>
    <property type="match status" value="1"/>
</dbReference>
<dbReference type="EMBL" id="AHAT01032585">
    <property type="status" value="NOT_ANNOTATED_CDS"/>
    <property type="molecule type" value="Genomic_DNA"/>
</dbReference>
<dbReference type="Pfam" id="PF07782">
    <property type="entry name" value="DC_STAMP"/>
    <property type="match status" value="1"/>
</dbReference>
<dbReference type="EMBL" id="AHAT01032589">
    <property type="status" value="NOT_ANNOTATED_CDS"/>
    <property type="molecule type" value="Genomic_DNA"/>
</dbReference>
<evidence type="ECO:0000256" key="6">
    <source>
        <dbReference type="SAM" id="Phobius"/>
    </source>
</evidence>
<comment type="subcellular location">
    <subcellularLocation>
        <location evidence="1">Membrane</location>
        <topology evidence="1">Multi-pass membrane protein</topology>
    </subcellularLocation>
</comment>
<dbReference type="InterPro" id="IPR012858">
    <property type="entry name" value="DC_STAMP-like"/>
</dbReference>
<feature type="transmembrane region" description="Helical" evidence="6">
    <location>
        <begin position="632"/>
        <end position="651"/>
    </location>
</feature>
<dbReference type="EMBL" id="AHAT01032586">
    <property type="status" value="NOT_ANNOTATED_CDS"/>
    <property type="molecule type" value="Genomic_DNA"/>
</dbReference>
<dbReference type="PANTHER" id="PTHR21041">
    <property type="entry name" value="DENDRITIC CELL-SPECIFIC TRANSMEMBRANE PROTEIN"/>
    <property type="match status" value="1"/>
</dbReference>
<dbReference type="InterPro" id="IPR058842">
    <property type="entry name" value="DCST1_C"/>
</dbReference>
<reference evidence="9" key="3">
    <citation type="submission" date="2025-09" db="UniProtKB">
        <authorList>
            <consortium name="Ensembl"/>
        </authorList>
    </citation>
    <scope>IDENTIFICATION</scope>
</reference>
<organism evidence="9 10">
    <name type="scientific">Lepisosteus oculatus</name>
    <name type="common">Spotted gar</name>
    <dbReference type="NCBI Taxonomy" id="7918"/>
    <lineage>
        <taxon>Eukaryota</taxon>
        <taxon>Metazoa</taxon>
        <taxon>Chordata</taxon>
        <taxon>Craniata</taxon>
        <taxon>Vertebrata</taxon>
        <taxon>Euteleostomi</taxon>
        <taxon>Actinopterygii</taxon>
        <taxon>Neopterygii</taxon>
        <taxon>Holostei</taxon>
        <taxon>Semionotiformes</taxon>
        <taxon>Lepisosteidae</taxon>
        <taxon>Lepisosteus</taxon>
    </lineage>
</organism>
<dbReference type="eggNOG" id="KOG3726">
    <property type="taxonomic scope" value="Eukaryota"/>
</dbReference>
<keyword evidence="10" id="KW-1185">Reference proteome</keyword>
<dbReference type="EMBL" id="AHAT01032584">
    <property type="status" value="NOT_ANNOTATED_CDS"/>
    <property type="molecule type" value="Genomic_DNA"/>
</dbReference>
<feature type="coiled-coil region" evidence="5">
    <location>
        <begin position="270"/>
        <end position="297"/>
    </location>
</feature>
<evidence type="ECO:0000256" key="5">
    <source>
        <dbReference type="SAM" id="Coils"/>
    </source>
</evidence>
<feature type="transmembrane region" description="Helical" evidence="6">
    <location>
        <begin position="537"/>
        <end position="563"/>
    </location>
</feature>
<dbReference type="EMBL" id="AHAT01032588">
    <property type="status" value="NOT_ANNOTATED_CDS"/>
    <property type="molecule type" value="Genomic_DNA"/>
</dbReference>
<evidence type="ECO:0000256" key="3">
    <source>
        <dbReference type="ARBA" id="ARBA00022989"/>
    </source>
</evidence>
<evidence type="ECO:0000256" key="4">
    <source>
        <dbReference type="ARBA" id="ARBA00023136"/>
    </source>
</evidence>
<protein>
    <submittedName>
        <fullName evidence="9">DC-STAMP domain containing 1</fullName>
    </submittedName>
</protein>
<evidence type="ECO:0000313" key="9">
    <source>
        <dbReference type="Ensembl" id="ENSLOCP00000009539.1"/>
    </source>
</evidence>
<dbReference type="InParanoid" id="W5MMD0"/>
<dbReference type="GeneTree" id="ENSGT00940000153269"/>
<keyword evidence="3 6" id="KW-1133">Transmembrane helix</keyword>